<comment type="caution">
    <text evidence="1">The sequence shown here is derived from an EMBL/GenBank/DDBJ whole genome shotgun (WGS) entry which is preliminary data.</text>
</comment>
<dbReference type="AlphaFoldDB" id="A0A437PRD0"/>
<proteinExistence type="predicted"/>
<evidence type="ECO:0000313" key="1">
    <source>
        <dbReference type="EMBL" id="RVU24791.1"/>
    </source>
</evidence>
<dbReference type="InterPro" id="IPR034660">
    <property type="entry name" value="DinB/YfiT-like"/>
</dbReference>
<dbReference type="OrthoDB" id="2599194at2"/>
<keyword evidence="2" id="KW-1185">Reference proteome</keyword>
<dbReference type="InterPro" id="IPR011463">
    <property type="entry name" value="DUF1569"/>
</dbReference>
<dbReference type="RefSeq" id="WP_127803837.1">
    <property type="nucleotide sequence ID" value="NZ_SACY01000003.1"/>
</dbReference>
<evidence type="ECO:0000313" key="2">
    <source>
        <dbReference type="Proteomes" id="UP000282832"/>
    </source>
</evidence>
<organism evidence="1 2">
    <name type="scientific">Sandaracinomonas limnophila</name>
    <dbReference type="NCBI Taxonomy" id="1862386"/>
    <lineage>
        <taxon>Bacteria</taxon>
        <taxon>Pseudomonadati</taxon>
        <taxon>Bacteroidota</taxon>
        <taxon>Cytophagia</taxon>
        <taxon>Cytophagales</taxon>
        <taxon>Flectobacillaceae</taxon>
        <taxon>Sandaracinomonas</taxon>
    </lineage>
</organism>
<protein>
    <submittedName>
        <fullName evidence="1">DUF1569 domain-containing protein</fullName>
    </submittedName>
</protein>
<sequence>MALPNIFSKEVCDSIIQRLNQIQPDSKPNWGTMNASQMMAHCCVTYEMAFENIHKQPPAIVRFFLRKFVKPMIVNEKKYGKNLKTAKEFIIADDKEFDKEKTRLIAYINKAKDLGPEYFEGKPSLIFGKLTSVEWNNMFIKHLEHHLEQFDA</sequence>
<gene>
    <name evidence="1" type="ORF">EOJ36_07200</name>
</gene>
<dbReference type="Gene3D" id="1.20.120.450">
    <property type="entry name" value="dinb family like domain"/>
    <property type="match status" value="1"/>
</dbReference>
<dbReference type="Pfam" id="PF07606">
    <property type="entry name" value="DUF1569"/>
    <property type="match status" value="1"/>
</dbReference>
<reference evidence="1 2" key="1">
    <citation type="submission" date="2019-01" db="EMBL/GenBank/DDBJ databases">
        <authorList>
            <person name="Chen W.-M."/>
        </authorList>
    </citation>
    <scope>NUCLEOTIDE SEQUENCE [LARGE SCALE GENOMIC DNA]</scope>
    <source>
        <strain evidence="1 2">FSY-15</strain>
    </source>
</reference>
<dbReference type="EMBL" id="SACY01000003">
    <property type="protein sequence ID" value="RVU24791.1"/>
    <property type="molecule type" value="Genomic_DNA"/>
</dbReference>
<accession>A0A437PRD0</accession>
<dbReference type="Proteomes" id="UP000282832">
    <property type="component" value="Unassembled WGS sequence"/>
</dbReference>
<name>A0A437PRD0_9BACT</name>